<dbReference type="AlphaFoldDB" id="A0A975WFF9"/>
<comment type="caution">
    <text evidence="5">The sequence shown here is derived from an EMBL/GenBank/DDBJ whole genome shotgun (WGS) entry which is preliminary data.</text>
</comment>
<keyword evidence="6" id="KW-1185">Reference proteome</keyword>
<dbReference type="GO" id="GO:0005829">
    <property type="term" value="C:cytosol"/>
    <property type="evidence" value="ECO:0007669"/>
    <property type="project" value="TreeGrafter"/>
</dbReference>
<evidence type="ECO:0000256" key="1">
    <source>
        <dbReference type="ARBA" id="ARBA00022723"/>
    </source>
</evidence>
<organism evidence="5 6">
    <name type="scientific">Marinovum algicola</name>
    <dbReference type="NCBI Taxonomy" id="42444"/>
    <lineage>
        <taxon>Bacteria</taxon>
        <taxon>Pseudomonadati</taxon>
        <taxon>Pseudomonadota</taxon>
        <taxon>Alphaproteobacteria</taxon>
        <taxon>Rhodobacterales</taxon>
        <taxon>Roseobacteraceae</taxon>
        <taxon>Marinovum</taxon>
    </lineage>
</organism>
<dbReference type="PANTHER" id="PTHR10000:SF8">
    <property type="entry name" value="HAD SUPERFAMILY HYDROLASE-LIKE, TYPE 3"/>
    <property type="match status" value="1"/>
</dbReference>
<dbReference type="Gene3D" id="3.30.980.20">
    <property type="entry name" value="Putative mannosyl-3-phosphoglycerate phosphatase, domain 2"/>
    <property type="match status" value="1"/>
</dbReference>
<dbReference type="RefSeq" id="WP_074840278.1">
    <property type="nucleotide sequence ID" value="NZ_CATLQZ010000034.1"/>
</dbReference>
<dbReference type="SFLD" id="SFLDS00003">
    <property type="entry name" value="Haloacid_Dehalogenase"/>
    <property type="match status" value="1"/>
</dbReference>
<dbReference type="InterPro" id="IPR023214">
    <property type="entry name" value="HAD_sf"/>
</dbReference>
<dbReference type="Pfam" id="PF08282">
    <property type="entry name" value="Hydrolase_3"/>
    <property type="match status" value="2"/>
</dbReference>
<dbReference type="GO" id="GO:0050531">
    <property type="term" value="F:mannosyl-3-phosphoglycerate phosphatase activity"/>
    <property type="evidence" value="ECO:0007669"/>
    <property type="project" value="InterPro"/>
</dbReference>
<dbReference type="GeneID" id="80821113"/>
<feature type="region of interest" description="Disordered" evidence="4">
    <location>
        <begin position="217"/>
        <end position="243"/>
    </location>
</feature>
<evidence type="ECO:0000256" key="2">
    <source>
        <dbReference type="ARBA" id="ARBA00022801"/>
    </source>
</evidence>
<dbReference type="Proteomes" id="UP000182932">
    <property type="component" value="Unassembled WGS sequence"/>
</dbReference>
<dbReference type="SUPFAM" id="SSF56784">
    <property type="entry name" value="HAD-like"/>
    <property type="match status" value="1"/>
</dbReference>
<dbReference type="EMBL" id="FNYY01000034">
    <property type="protein sequence ID" value="SEK10814.1"/>
    <property type="molecule type" value="Genomic_DNA"/>
</dbReference>
<dbReference type="SFLD" id="SFLDG01140">
    <property type="entry name" value="C2.B:_Phosphomannomutase_and_P"/>
    <property type="match status" value="1"/>
</dbReference>
<dbReference type="PANTHER" id="PTHR10000">
    <property type="entry name" value="PHOSPHOSERINE PHOSPHATASE"/>
    <property type="match status" value="1"/>
</dbReference>
<proteinExistence type="predicted"/>
<feature type="compositionally biased region" description="Basic and acidic residues" evidence="4">
    <location>
        <begin position="228"/>
        <end position="239"/>
    </location>
</feature>
<dbReference type="InterPro" id="IPR036412">
    <property type="entry name" value="HAD-like_sf"/>
</dbReference>
<accession>A0A975WFF9</accession>
<gene>
    <name evidence="5" type="ORF">SAMN04487940_13422</name>
</gene>
<evidence type="ECO:0000313" key="6">
    <source>
        <dbReference type="Proteomes" id="UP000182932"/>
    </source>
</evidence>
<evidence type="ECO:0000256" key="4">
    <source>
        <dbReference type="SAM" id="MobiDB-lite"/>
    </source>
</evidence>
<keyword evidence="1" id="KW-0479">Metal-binding</keyword>
<evidence type="ECO:0000313" key="5">
    <source>
        <dbReference type="EMBL" id="SEK10814.1"/>
    </source>
</evidence>
<sequence length="267" mass="28097">MTRALPLLVFSDLDGTLLDHESYSFAPARAALAALAEIGAGVVLATSKTAAEVAPLRAALGLAGWPAIVENGAGLLAAGAEEGFDDSVYRAIRKTLRQLPQGFCAFDGFGDMSDAEVARVTGLPRAQAALARRREFSEPGRWTGTPAGLEKFLASAGKAGLHARRGGRFLTFSHGQTKADQMAALIAQYTPRMTLALGDAPNDIEMLEAADRGVIIPNPHSRPLPRLPGEDSGRVRRAETPGPEGWNAAVLALVQDVKHNKEAPSDG</sequence>
<dbReference type="SFLD" id="SFLDG01142">
    <property type="entry name" value="C2.B.2:_Mannosyl-3-phosphoglyc"/>
    <property type="match status" value="1"/>
</dbReference>
<name>A0A975WFF9_9RHOB</name>
<dbReference type="NCBIfam" id="TIGR01486">
    <property type="entry name" value="HAD-SF-IIB-MPGP"/>
    <property type="match status" value="1"/>
</dbReference>
<keyword evidence="3" id="KW-0460">Magnesium</keyword>
<dbReference type="GO" id="GO:0000287">
    <property type="term" value="F:magnesium ion binding"/>
    <property type="evidence" value="ECO:0007669"/>
    <property type="project" value="TreeGrafter"/>
</dbReference>
<dbReference type="GO" id="GO:0051479">
    <property type="term" value="P:mannosylglycerate biosynthetic process"/>
    <property type="evidence" value="ECO:0007669"/>
    <property type="project" value="InterPro"/>
</dbReference>
<evidence type="ECO:0000256" key="3">
    <source>
        <dbReference type="ARBA" id="ARBA00022842"/>
    </source>
</evidence>
<protein>
    <submittedName>
        <fullName evidence="5">Mannosyl-3-phosphoglycerate phosphatase</fullName>
    </submittedName>
</protein>
<dbReference type="InterPro" id="IPR006381">
    <property type="entry name" value="HAD-SF-IIB-MPGP"/>
</dbReference>
<dbReference type="Gene3D" id="3.40.50.1000">
    <property type="entry name" value="HAD superfamily/HAD-like"/>
    <property type="match status" value="1"/>
</dbReference>
<keyword evidence="2" id="KW-0378">Hydrolase</keyword>
<reference evidence="5 6" key="1">
    <citation type="submission" date="2016-10" db="EMBL/GenBank/DDBJ databases">
        <authorList>
            <person name="Varghese N."/>
            <person name="Submissions S."/>
        </authorList>
    </citation>
    <scope>NUCLEOTIDE SEQUENCE [LARGE SCALE GENOMIC DNA]</scope>
    <source>
        <strain evidence="5 6">FF3</strain>
    </source>
</reference>